<reference evidence="2" key="1">
    <citation type="journal article" date="2022" name="Mol. Ecol. Resour.">
        <title>The genomes of chicory, endive, great burdock and yacon provide insights into Asteraceae palaeo-polyploidization history and plant inulin production.</title>
        <authorList>
            <person name="Fan W."/>
            <person name="Wang S."/>
            <person name="Wang H."/>
            <person name="Wang A."/>
            <person name="Jiang F."/>
            <person name="Liu H."/>
            <person name="Zhao H."/>
            <person name="Xu D."/>
            <person name="Zhang Y."/>
        </authorList>
    </citation>
    <scope>NUCLEOTIDE SEQUENCE [LARGE SCALE GENOMIC DNA]</scope>
    <source>
        <strain evidence="2">cv. Yunnan</strain>
    </source>
</reference>
<evidence type="ECO:0000313" key="2">
    <source>
        <dbReference type="Proteomes" id="UP001056120"/>
    </source>
</evidence>
<gene>
    <name evidence="1" type="ORF">L1987_73849</name>
</gene>
<reference evidence="1 2" key="2">
    <citation type="journal article" date="2022" name="Mol. Ecol. Resour.">
        <title>The genomes of chicory, endive, great burdock and yacon provide insights into Asteraceae paleo-polyploidization history and plant inulin production.</title>
        <authorList>
            <person name="Fan W."/>
            <person name="Wang S."/>
            <person name="Wang H."/>
            <person name="Wang A."/>
            <person name="Jiang F."/>
            <person name="Liu H."/>
            <person name="Zhao H."/>
            <person name="Xu D."/>
            <person name="Zhang Y."/>
        </authorList>
    </citation>
    <scope>NUCLEOTIDE SEQUENCE [LARGE SCALE GENOMIC DNA]</scope>
    <source>
        <strain evidence="2">cv. Yunnan</strain>
        <tissue evidence="1">Leaves</tissue>
    </source>
</reference>
<protein>
    <submittedName>
        <fullName evidence="1">Uncharacterized protein</fullName>
    </submittedName>
</protein>
<sequence length="185" mass="21165">MNLEIITLNQLNTASKKKKKRKSVASSAPKRKETRDYTTYSDIKLNDDVDMPKGIGVSASRDHTPSSDANTYIELDDDVDDNPLAVDAYEEGEELPCSMGVKKAKVKTSSKGKGVDDIATKLDYMFHKIVDMMEQFNAKTTQMLEFKERKLEMEILYKDRSQMDPETLEFHKEHCAIIREKYGKK</sequence>
<dbReference type="Proteomes" id="UP001056120">
    <property type="component" value="Linkage Group LG25"/>
</dbReference>
<comment type="caution">
    <text evidence="1">The sequence shown here is derived from an EMBL/GenBank/DDBJ whole genome shotgun (WGS) entry which is preliminary data.</text>
</comment>
<dbReference type="EMBL" id="CM042042">
    <property type="protein sequence ID" value="KAI3703657.1"/>
    <property type="molecule type" value="Genomic_DNA"/>
</dbReference>
<keyword evidence="2" id="KW-1185">Reference proteome</keyword>
<proteinExistence type="predicted"/>
<accession>A0ACB9A0E0</accession>
<name>A0ACB9A0E0_9ASTR</name>
<evidence type="ECO:0000313" key="1">
    <source>
        <dbReference type="EMBL" id="KAI3703657.1"/>
    </source>
</evidence>
<organism evidence="1 2">
    <name type="scientific">Smallanthus sonchifolius</name>
    <dbReference type="NCBI Taxonomy" id="185202"/>
    <lineage>
        <taxon>Eukaryota</taxon>
        <taxon>Viridiplantae</taxon>
        <taxon>Streptophyta</taxon>
        <taxon>Embryophyta</taxon>
        <taxon>Tracheophyta</taxon>
        <taxon>Spermatophyta</taxon>
        <taxon>Magnoliopsida</taxon>
        <taxon>eudicotyledons</taxon>
        <taxon>Gunneridae</taxon>
        <taxon>Pentapetalae</taxon>
        <taxon>asterids</taxon>
        <taxon>campanulids</taxon>
        <taxon>Asterales</taxon>
        <taxon>Asteraceae</taxon>
        <taxon>Asteroideae</taxon>
        <taxon>Heliantheae alliance</taxon>
        <taxon>Millerieae</taxon>
        <taxon>Smallanthus</taxon>
    </lineage>
</organism>